<keyword evidence="5 6" id="KW-0472">Membrane</keyword>
<comment type="similarity">
    <text evidence="2">Belongs to the KRTCAP2 family.</text>
</comment>
<accession>A0A5S6Q8I9</accession>
<organism evidence="7 8">
    <name type="scientific">Trichuris muris</name>
    <name type="common">Mouse whipworm</name>
    <dbReference type="NCBI Taxonomy" id="70415"/>
    <lineage>
        <taxon>Eukaryota</taxon>
        <taxon>Metazoa</taxon>
        <taxon>Ecdysozoa</taxon>
        <taxon>Nematoda</taxon>
        <taxon>Enoplea</taxon>
        <taxon>Dorylaimia</taxon>
        <taxon>Trichinellida</taxon>
        <taxon>Trichuridae</taxon>
        <taxon>Trichuris</taxon>
    </lineage>
</organism>
<keyword evidence="7" id="KW-1185">Reference proteome</keyword>
<evidence type="ECO:0000313" key="7">
    <source>
        <dbReference type="Proteomes" id="UP000046395"/>
    </source>
</evidence>
<sequence length="97" mass="10703">MNHLNTSIVSLTLTVLLFAAIRLVQTQLPSENSKLAPFLGGFLGSNIFILLLTAISNLEMELFDDTYQARFFPEVTCCLFLAALAASAVHRISITLW</sequence>
<comment type="subcellular location">
    <subcellularLocation>
        <location evidence="1">Membrane</location>
        <topology evidence="1">Multi-pass membrane protein</topology>
    </subcellularLocation>
</comment>
<name>A0A5S6Q8I9_TRIMR</name>
<dbReference type="STRING" id="70415.A0A5S6Q8I9"/>
<keyword evidence="4 6" id="KW-1133">Transmembrane helix</keyword>
<keyword evidence="3 6" id="KW-0812">Transmembrane</keyword>
<evidence type="ECO:0000256" key="2">
    <source>
        <dbReference type="ARBA" id="ARBA00007279"/>
    </source>
</evidence>
<feature type="transmembrane region" description="Helical" evidence="6">
    <location>
        <begin position="6"/>
        <end position="24"/>
    </location>
</feature>
<protein>
    <submittedName>
        <fullName evidence="8">Dolichyl-diphosphooligosaccharide--protein glycosyltransferase subunit KCP2</fullName>
    </submittedName>
</protein>
<dbReference type="PANTHER" id="PTHR32001:SF1">
    <property type="entry name" value="KERATINOCYTE-ASSOCIATED PROTEIN 2"/>
    <property type="match status" value="1"/>
</dbReference>
<evidence type="ECO:0000256" key="6">
    <source>
        <dbReference type="SAM" id="Phobius"/>
    </source>
</evidence>
<evidence type="ECO:0000256" key="4">
    <source>
        <dbReference type="ARBA" id="ARBA00022989"/>
    </source>
</evidence>
<feature type="transmembrane region" description="Helical" evidence="6">
    <location>
        <begin position="36"/>
        <end position="55"/>
    </location>
</feature>
<evidence type="ECO:0000256" key="1">
    <source>
        <dbReference type="ARBA" id="ARBA00004141"/>
    </source>
</evidence>
<evidence type="ECO:0000256" key="5">
    <source>
        <dbReference type="ARBA" id="ARBA00023136"/>
    </source>
</evidence>
<dbReference type="AlphaFoldDB" id="A0A5S6Q8I9"/>
<dbReference type="InterPro" id="IPR018614">
    <property type="entry name" value="KRTCAP2"/>
</dbReference>
<evidence type="ECO:0000313" key="8">
    <source>
        <dbReference type="WBParaSite" id="TMUE_1000003440.1"/>
    </source>
</evidence>
<proteinExistence type="inferred from homology"/>
<feature type="transmembrane region" description="Helical" evidence="6">
    <location>
        <begin position="67"/>
        <end position="89"/>
    </location>
</feature>
<dbReference type="Pfam" id="PF09775">
    <property type="entry name" value="Keratin_assoc"/>
    <property type="match status" value="1"/>
</dbReference>
<reference evidence="8" key="1">
    <citation type="submission" date="2019-12" db="UniProtKB">
        <authorList>
            <consortium name="WormBaseParasite"/>
        </authorList>
    </citation>
    <scope>IDENTIFICATION</scope>
</reference>
<dbReference type="GO" id="GO:0016020">
    <property type="term" value="C:membrane"/>
    <property type="evidence" value="ECO:0007669"/>
    <property type="project" value="UniProtKB-SubCell"/>
</dbReference>
<dbReference type="Proteomes" id="UP000046395">
    <property type="component" value="Unassembled WGS sequence"/>
</dbReference>
<dbReference type="PANTHER" id="PTHR32001">
    <property type="entry name" value="KERATINOCYTE-ASSOCIATED PROTEIN 2"/>
    <property type="match status" value="1"/>
</dbReference>
<evidence type="ECO:0000256" key="3">
    <source>
        <dbReference type="ARBA" id="ARBA00022692"/>
    </source>
</evidence>
<dbReference type="WBParaSite" id="TMUE_1000003440.1">
    <property type="protein sequence ID" value="TMUE_1000003440.1"/>
    <property type="gene ID" value="WBGene00285244"/>
</dbReference>